<evidence type="ECO:0000259" key="3">
    <source>
        <dbReference type="SMART" id="SM00346"/>
    </source>
</evidence>
<evidence type="ECO:0000256" key="2">
    <source>
        <dbReference type="ARBA" id="ARBA00023163"/>
    </source>
</evidence>
<dbReference type="PANTHER" id="PTHR30136">
    <property type="entry name" value="HELIX-TURN-HELIX TRANSCRIPTIONAL REGULATOR, ICLR FAMILY"/>
    <property type="match status" value="1"/>
</dbReference>
<keyword evidence="2" id="KW-0804">Transcription</keyword>
<proteinExistence type="predicted"/>
<dbReference type="Proteomes" id="UP000617634">
    <property type="component" value="Unassembled WGS sequence"/>
</dbReference>
<dbReference type="InterPro" id="IPR036390">
    <property type="entry name" value="WH_DNA-bd_sf"/>
</dbReference>
<dbReference type="GO" id="GO:0003677">
    <property type="term" value="F:DNA binding"/>
    <property type="evidence" value="ECO:0007669"/>
    <property type="project" value="InterPro"/>
</dbReference>
<organism evidence="4 5">
    <name type="scientific">Novosphingobium aureum</name>
    <dbReference type="NCBI Taxonomy" id="2792964"/>
    <lineage>
        <taxon>Bacteria</taxon>
        <taxon>Pseudomonadati</taxon>
        <taxon>Pseudomonadota</taxon>
        <taxon>Alphaproteobacteria</taxon>
        <taxon>Sphingomonadales</taxon>
        <taxon>Sphingomonadaceae</taxon>
        <taxon>Novosphingobium</taxon>
    </lineage>
</organism>
<dbReference type="Pfam" id="PF09339">
    <property type="entry name" value="HTH_IclR"/>
    <property type="match status" value="1"/>
</dbReference>
<dbReference type="InterPro" id="IPR050707">
    <property type="entry name" value="HTH_MetabolicPath_Reg"/>
</dbReference>
<dbReference type="EMBL" id="JADZGI010000003">
    <property type="protein sequence ID" value="MBH0114616.1"/>
    <property type="molecule type" value="Genomic_DNA"/>
</dbReference>
<dbReference type="AlphaFoldDB" id="A0A931HEN8"/>
<dbReference type="SUPFAM" id="SSF55781">
    <property type="entry name" value="GAF domain-like"/>
    <property type="match status" value="1"/>
</dbReference>
<dbReference type="GO" id="GO:0003700">
    <property type="term" value="F:DNA-binding transcription factor activity"/>
    <property type="evidence" value="ECO:0007669"/>
    <property type="project" value="TreeGrafter"/>
</dbReference>
<evidence type="ECO:0000313" key="4">
    <source>
        <dbReference type="EMBL" id="MBH0114616.1"/>
    </source>
</evidence>
<evidence type="ECO:0000256" key="1">
    <source>
        <dbReference type="ARBA" id="ARBA00023015"/>
    </source>
</evidence>
<dbReference type="SUPFAM" id="SSF46785">
    <property type="entry name" value="Winged helix' DNA-binding domain"/>
    <property type="match status" value="1"/>
</dbReference>
<reference evidence="4" key="1">
    <citation type="submission" date="2020-11" db="EMBL/GenBank/DDBJ databases">
        <title>Novosphingobium aureum sp. nov., a marine bacterium isolated from sediment of a salt flat.</title>
        <authorList>
            <person name="Yoo Y."/>
            <person name="Kim J.-J."/>
        </authorList>
    </citation>
    <scope>NUCLEOTIDE SEQUENCE</scope>
    <source>
        <strain evidence="4">YJ-S2-02</strain>
    </source>
</reference>
<dbReference type="RefSeq" id="WP_197166143.1">
    <property type="nucleotide sequence ID" value="NZ_JADZGI010000003.1"/>
</dbReference>
<accession>A0A931HEN8</accession>
<dbReference type="PANTHER" id="PTHR30136:SF35">
    <property type="entry name" value="HTH-TYPE TRANSCRIPTIONAL REGULATOR RV1719"/>
    <property type="match status" value="1"/>
</dbReference>
<dbReference type="Gene3D" id="3.30.450.40">
    <property type="match status" value="1"/>
</dbReference>
<gene>
    <name evidence="4" type="ORF">I5E68_16835</name>
</gene>
<evidence type="ECO:0000313" key="5">
    <source>
        <dbReference type="Proteomes" id="UP000617634"/>
    </source>
</evidence>
<protein>
    <submittedName>
        <fullName evidence="4">Helix-turn-helix domain-containing protein</fullName>
    </submittedName>
</protein>
<sequence>MLAHTSNKAKIARRVVEVLQFFDEAHPQATVMDIVRRYDRPQSSTSELLSSLVELGILYKDGQSRSYRPTPRAAMLGGSTQAPIIRDGRLTLLLDRLQAQSGLTVALFGLVGVEAQVFNCRSATNRRAGMFCENFTGGQTERLTDSAVGRLLLSTLSRPRREGIVRRLNAEAPGEHIPYPDMLAMIDQYERKGMATGEAGFGVDAEACAALIPAYAVDQPMAIGFVYRPSSSIDVEALQDMLKDAIHHAIEREDNHSVTPLVAAA</sequence>
<keyword evidence="5" id="KW-1185">Reference proteome</keyword>
<dbReference type="Gene3D" id="1.10.10.10">
    <property type="entry name" value="Winged helix-like DNA-binding domain superfamily/Winged helix DNA-binding domain"/>
    <property type="match status" value="1"/>
</dbReference>
<name>A0A931HEN8_9SPHN</name>
<feature type="domain" description="HTH iclR-type" evidence="3">
    <location>
        <begin position="13"/>
        <end position="95"/>
    </location>
</feature>
<dbReference type="InterPro" id="IPR029016">
    <property type="entry name" value="GAF-like_dom_sf"/>
</dbReference>
<dbReference type="GO" id="GO:0045892">
    <property type="term" value="P:negative regulation of DNA-templated transcription"/>
    <property type="evidence" value="ECO:0007669"/>
    <property type="project" value="TreeGrafter"/>
</dbReference>
<comment type="caution">
    <text evidence="4">The sequence shown here is derived from an EMBL/GenBank/DDBJ whole genome shotgun (WGS) entry which is preliminary data.</text>
</comment>
<dbReference type="InterPro" id="IPR036388">
    <property type="entry name" value="WH-like_DNA-bd_sf"/>
</dbReference>
<dbReference type="InterPro" id="IPR005471">
    <property type="entry name" value="Tscrpt_reg_IclR_N"/>
</dbReference>
<keyword evidence="1" id="KW-0805">Transcription regulation</keyword>
<dbReference type="SMART" id="SM00346">
    <property type="entry name" value="HTH_ICLR"/>
    <property type="match status" value="1"/>
</dbReference>